<proteinExistence type="predicted"/>
<dbReference type="Pfam" id="PF09985">
    <property type="entry name" value="Glucodextran_C"/>
    <property type="match status" value="1"/>
</dbReference>
<dbReference type="eggNOG" id="COG4945">
    <property type="taxonomic scope" value="Bacteria"/>
</dbReference>
<sequence length="246" mass="26270">MTDAPPAVLLVVPDPAGDVRGDGSYVLPSALLSGMERSVDLRELRAENEGGKLRLVIGLGGADNPWKAPSGFSAPLLDVFIKTDFGGTRELADTGFTTPPGSGWHLRYQISGFGTRAWKASREGSVAPTDDRPVVQLEGSSIIVNTNLPAGRYGYWVTSRVYSPLTPDGYLPPRVGGDSASLSVVRSGMPSAVDVLFGDDQIRTFHDRVLPISGELHDRRPLALLVLAGLALLLAVIATVRAWRKQ</sequence>
<gene>
    <name evidence="3" type="ordered locus">Deipe_0368</name>
</gene>
<keyword evidence="1" id="KW-0812">Transmembrane</keyword>
<dbReference type="EMBL" id="CP003382">
    <property type="protein sequence ID" value="AFZ65968.1"/>
    <property type="molecule type" value="Genomic_DNA"/>
</dbReference>
<name>K9ZWE6_DEIPD</name>
<dbReference type="STRING" id="937777.Deipe_0368"/>
<evidence type="ECO:0000259" key="2">
    <source>
        <dbReference type="Pfam" id="PF09985"/>
    </source>
</evidence>
<dbReference type="InterPro" id="IPR019248">
    <property type="entry name" value="Glucodextran_C"/>
</dbReference>
<evidence type="ECO:0000313" key="3">
    <source>
        <dbReference type="EMBL" id="AFZ65968.1"/>
    </source>
</evidence>
<feature type="transmembrane region" description="Helical" evidence="1">
    <location>
        <begin position="222"/>
        <end position="243"/>
    </location>
</feature>
<dbReference type="HOGENOM" id="CLU_088908_0_0_0"/>
<accession>K9ZWE6</accession>
<evidence type="ECO:0000313" key="4">
    <source>
        <dbReference type="Proteomes" id="UP000010467"/>
    </source>
</evidence>
<dbReference type="AlphaFoldDB" id="K9ZWE6"/>
<dbReference type="Gene3D" id="2.60.40.1190">
    <property type="match status" value="1"/>
</dbReference>
<dbReference type="RefSeq" id="WP_015234279.1">
    <property type="nucleotide sequence ID" value="NC_019793.1"/>
</dbReference>
<evidence type="ECO:0000256" key="1">
    <source>
        <dbReference type="SAM" id="Phobius"/>
    </source>
</evidence>
<reference evidence="4" key="1">
    <citation type="submission" date="2012-03" db="EMBL/GenBank/DDBJ databases">
        <title>Complete sequence of chromosome of Deinococcus peraridilitoris DSM 19664.</title>
        <authorList>
            <person name="Lucas S."/>
            <person name="Copeland A."/>
            <person name="Lapidus A."/>
            <person name="Glavina del Rio T."/>
            <person name="Dalin E."/>
            <person name="Tice H."/>
            <person name="Bruce D."/>
            <person name="Goodwin L."/>
            <person name="Pitluck S."/>
            <person name="Peters L."/>
            <person name="Mikhailova N."/>
            <person name="Lu M."/>
            <person name="Kyrpides N."/>
            <person name="Mavromatis K."/>
            <person name="Ivanova N."/>
            <person name="Brettin T."/>
            <person name="Detter J.C."/>
            <person name="Han C."/>
            <person name="Larimer F."/>
            <person name="Land M."/>
            <person name="Hauser L."/>
            <person name="Markowitz V."/>
            <person name="Cheng J.-F."/>
            <person name="Hugenholtz P."/>
            <person name="Woyke T."/>
            <person name="Wu D."/>
            <person name="Pukall R."/>
            <person name="Steenblock K."/>
            <person name="Brambilla E."/>
            <person name="Klenk H.-P."/>
            <person name="Eisen J.A."/>
        </authorList>
    </citation>
    <scope>NUCLEOTIDE SEQUENCE [LARGE SCALE GENOMIC DNA]</scope>
    <source>
        <strain evidence="4">DSM 19664 / LMG 22246 / CIP 109416 / KR-200</strain>
    </source>
</reference>
<keyword evidence="4" id="KW-1185">Reference proteome</keyword>
<organism evidence="3 4">
    <name type="scientific">Deinococcus peraridilitoris (strain DSM 19664 / LMG 22246 / CIP 109416 / KR-200)</name>
    <dbReference type="NCBI Taxonomy" id="937777"/>
    <lineage>
        <taxon>Bacteria</taxon>
        <taxon>Thermotogati</taxon>
        <taxon>Deinococcota</taxon>
        <taxon>Deinococci</taxon>
        <taxon>Deinococcales</taxon>
        <taxon>Deinococcaceae</taxon>
        <taxon>Deinococcus</taxon>
    </lineage>
</organism>
<keyword evidence="1" id="KW-1133">Transmembrane helix</keyword>
<dbReference type="OrthoDB" id="66266at2"/>
<feature type="domain" description="Glucodextranase-like C-terminal" evidence="2">
    <location>
        <begin position="11"/>
        <end position="125"/>
    </location>
</feature>
<dbReference type="Proteomes" id="UP000010467">
    <property type="component" value="Chromosome"/>
</dbReference>
<dbReference type="SUPFAM" id="SSF49344">
    <property type="entry name" value="CBD9-like"/>
    <property type="match status" value="1"/>
</dbReference>
<keyword evidence="1" id="KW-0472">Membrane</keyword>
<protein>
    <recommendedName>
        <fullName evidence="2">Glucodextranase-like C-terminal domain-containing protein</fullName>
    </recommendedName>
</protein>
<dbReference type="PATRIC" id="fig|937777.3.peg.376"/>
<dbReference type="KEGG" id="dpd:Deipe_0368"/>